<keyword evidence="4 12" id="KW-0349">Heme</keyword>
<keyword evidence="5 14" id="KW-0812">Transmembrane</keyword>
<comment type="similarity">
    <text evidence="3 13">Belongs to the cytochrome P450 family.</text>
</comment>
<proteinExistence type="inferred from homology"/>
<evidence type="ECO:0000256" key="10">
    <source>
        <dbReference type="ARBA" id="ARBA00023033"/>
    </source>
</evidence>
<accession>A0A1J3IGB1</accession>
<evidence type="ECO:0000256" key="4">
    <source>
        <dbReference type="ARBA" id="ARBA00022617"/>
    </source>
</evidence>
<evidence type="ECO:0000256" key="11">
    <source>
        <dbReference type="ARBA" id="ARBA00023136"/>
    </source>
</evidence>
<dbReference type="EMBL" id="GEVM01026539">
    <property type="protein sequence ID" value="JAU79399.1"/>
    <property type="molecule type" value="Transcribed_RNA"/>
</dbReference>
<feature type="transmembrane region" description="Helical" evidence="14">
    <location>
        <begin position="12"/>
        <end position="34"/>
    </location>
</feature>
<keyword evidence="7 14" id="KW-1133">Transmembrane helix</keyword>
<dbReference type="AlphaFoldDB" id="A0A1J3IGB1"/>
<dbReference type="SUPFAM" id="SSF48264">
    <property type="entry name" value="Cytochrome P450"/>
    <property type="match status" value="1"/>
</dbReference>
<dbReference type="GO" id="GO:0016709">
    <property type="term" value="F:oxidoreductase activity, acting on paired donors, with incorporation or reduction of molecular oxygen, NAD(P)H as one donor, and incorporation of one atom of oxygen"/>
    <property type="evidence" value="ECO:0007669"/>
    <property type="project" value="TreeGrafter"/>
</dbReference>
<keyword evidence="6 12" id="KW-0479">Metal-binding</keyword>
<dbReference type="GO" id="GO:0020037">
    <property type="term" value="F:heme binding"/>
    <property type="evidence" value="ECO:0007669"/>
    <property type="project" value="InterPro"/>
</dbReference>
<dbReference type="InterPro" id="IPR051103">
    <property type="entry name" value="Plant_metabolite_P450s"/>
</dbReference>
<evidence type="ECO:0000256" key="14">
    <source>
        <dbReference type="SAM" id="Phobius"/>
    </source>
</evidence>
<keyword evidence="9 12" id="KW-0408">Iron</keyword>
<dbReference type="PANTHER" id="PTHR24298">
    <property type="entry name" value="FLAVONOID 3'-MONOOXYGENASE-RELATED"/>
    <property type="match status" value="1"/>
</dbReference>
<dbReference type="PROSITE" id="PS00086">
    <property type="entry name" value="CYTOCHROME_P450"/>
    <property type="match status" value="1"/>
</dbReference>
<dbReference type="PRINTS" id="PR00385">
    <property type="entry name" value="P450"/>
</dbReference>
<organism evidence="15">
    <name type="scientific">Noccaea caerulescens</name>
    <name type="common">Alpine penny-cress</name>
    <name type="synonym">Thlaspi caerulescens</name>
    <dbReference type="NCBI Taxonomy" id="107243"/>
    <lineage>
        <taxon>Eukaryota</taxon>
        <taxon>Viridiplantae</taxon>
        <taxon>Streptophyta</taxon>
        <taxon>Embryophyta</taxon>
        <taxon>Tracheophyta</taxon>
        <taxon>Spermatophyta</taxon>
        <taxon>Magnoliopsida</taxon>
        <taxon>eudicotyledons</taxon>
        <taxon>Gunneridae</taxon>
        <taxon>Pentapetalae</taxon>
        <taxon>rosids</taxon>
        <taxon>malvids</taxon>
        <taxon>Brassicales</taxon>
        <taxon>Brassicaceae</taxon>
        <taxon>Coluteocarpeae</taxon>
        <taxon>Noccaea</taxon>
    </lineage>
</organism>
<protein>
    <recommendedName>
        <fullName evidence="16">3,9-dihydroxypterocarpan 6A-monooxygenase</fullName>
    </recommendedName>
</protein>
<keyword evidence="10 13" id="KW-0503">Monooxygenase</keyword>
<evidence type="ECO:0008006" key="16">
    <source>
        <dbReference type="Google" id="ProtNLM"/>
    </source>
</evidence>
<evidence type="ECO:0000256" key="13">
    <source>
        <dbReference type="RuleBase" id="RU000461"/>
    </source>
</evidence>
<keyword evidence="11 14" id="KW-0472">Membrane</keyword>
<dbReference type="Pfam" id="PF00067">
    <property type="entry name" value="p450"/>
    <property type="match status" value="1"/>
</dbReference>
<dbReference type="Gene3D" id="1.10.630.10">
    <property type="entry name" value="Cytochrome P450"/>
    <property type="match status" value="1"/>
</dbReference>
<evidence type="ECO:0000256" key="7">
    <source>
        <dbReference type="ARBA" id="ARBA00022989"/>
    </source>
</evidence>
<dbReference type="FunFam" id="1.10.630.10:FF:000019">
    <property type="entry name" value="Cytochrome P450 family protein"/>
    <property type="match status" value="1"/>
</dbReference>
<evidence type="ECO:0000256" key="9">
    <source>
        <dbReference type="ARBA" id="ARBA00023004"/>
    </source>
</evidence>
<dbReference type="InterPro" id="IPR001128">
    <property type="entry name" value="Cyt_P450"/>
</dbReference>
<evidence type="ECO:0000256" key="12">
    <source>
        <dbReference type="PIRSR" id="PIRSR602401-1"/>
    </source>
</evidence>
<dbReference type="PANTHER" id="PTHR24298:SF59">
    <property type="entry name" value="CYTOCHROME P450, FAMILY 705, SUBFAMILY A, POLYPEPTIDE 25-RELATED"/>
    <property type="match status" value="1"/>
</dbReference>
<reference evidence="15" key="1">
    <citation type="submission" date="2016-07" db="EMBL/GenBank/DDBJ databases">
        <title>De novo transcriptome assembly of four accessions of the metal hyperaccumulator plant Noccaea caerulescens.</title>
        <authorList>
            <person name="Blande D."/>
            <person name="Halimaa P."/>
            <person name="Tervahauta A.I."/>
            <person name="Aarts M.G."/>
            <person name="Karenlampi S.O."/>
        </authorList>
    </citation>
    <scope>NUCLEOTIDE SEQUENCE</scope>
</reference>
<dbReference type="InterPro" id="IPR002401">
    <property type="entry name" value="Cyt_P450_E_grp-I"/>
</dbReference>
<evidence type="ECO:0000256" key="6">
    <source>
        <dbReference type="ARBA" id="ARBA00022723"/>
    </source>
</evidence>
<evidence type="ECO:0000256" key="5">
    <source>
        <dbReference type="ARBA" id="ARBA00022692"/>
    </source>
</evidence>
<gene>
    <name evidence="15" type="ORF">MP_TR13014_c0_g1_i1_g.38050</name>
</gene>
<evidence type="ECO:0000256" key="8">
    <source>
        <dbReference type="ARBA" id="ARBA00023002"/>
    </source>
</evidence>
<feature type="binding site" description="axial binding residue" evidence="12">
    <location>
        <position position="457"/>
    </location>
    <ligand>
        <name>heme</name>
        <dbReference type="ChEBI" id="CHEBI:30413"/>
    </ligand>
    <ligandPart>
        <name>Fe</name>
        <dbReference type="ChEBI" id="CHEBI:18248"/>
    </ligandPart>
</feature>
<evidence type="ECO:0000256" key="2">
    <source>
        <dbReference type="ARBA" id="ARBA00004167"/>
    </source>
</evidence>
<evidence type="ECO:0000313" key="15">
    <source>
        <dbReference type="EMBL" id="JAU79399.1"/>
    </source>
</evidence>
<dbReference type="GO" id="GO:0016020">
    <property type="term" value="C:membrane"/>
    <property type="evidence" value="ECO:0007669"/>
    <property type="project" value="UniProtKB-SubCell"/>
</dbReference>
<comment type="subcellular location">
    <subcellularLocation>
        <location evidence="2">Membrane</location>
        <topology evidence="2">Single-pass membrane protein</topology>
    </subcellularLocation>
</comment>
<evidence type="ECO:0000256" key="3">
    <source>
        <dbReference type="ARBA" id="ARBA00010617"/>
    </source>
</evidence>
<dbReference type="PRINTS" id="PR00463">
    <property type="entry name" value="EP450I"/>
</dbReference>
<dbReference type="InterPro" id="IPR017972">
    <property type="entry name" value="Cyt_P450_CS"/>
</dbReference>
<comment type="cofactor">
    <cofactor evidence="1 12">
        <name>heme</name>
        <dbReference type="ChEBI" id="CHEBI:30413"/>
    </cofactor>
</comment>
<dbReference type="InterPro" id="IPR036396">
    <property type="entry name" value="Cyt_P450_sf"/>
</dbReference>
<name>A0A1J3IGB1_NOCCA</name>
<keyword evidence="8 13" id="KW-0560">Oxidoreductase</keyword>
<evidence type="ECO:0000256" key="1">
    <source>
        <dbReference type="ARBA" id="ARBA00001971"/>
    </source>
</evidence>
<dbReference type="GO" id="GO:0005506">
    <property type="term" value="F:iron ion binding"/>
    <property type="evidence" value="ECO:0007669"/>
    <property type="project" value="InterPro"/>
</dbReference>
<sequence length="521" mass="58957">MFHFQVCATMAAIIVDFQNCFIFILLSLFSLLCYRVLVKKQNPSGYDLPPSPPALPLIGHLHLLLSTKPHESIQKLFSKYGPLLHLRVFNIPFVLVSSASVANEMCKTHDVSLSSHGTLGIDESLLFGSSSFLMAPYGAYWKFLKKLAVTTMTGPQALERSRGIRAKEIARFHSKLLRKARNNESVEIELEAMKLTSNIICSMSMGRRFSEDNGEAEKLRGLVTETFILMKKITLTVILRKPLEKLGISPFKKEIMGLSQRFEELLERILKEHEEKPDVHQGSVMMDALWTAYLDSNAEFRITRKEMKSFLVDILIGGIDTTVEAIQWTMAEILNNHKILERLREEIESVVGEKRLIEETDVPNLPYLQAVVKEGLRLHSPFFFVSRILQESCKIGGFYVAAETPIVVNAYAVMRDPENWECPCEFKPERFLASGEEDERKEQAMKFIPFGYGRRACPASNMALTSIGIAIGTMVQGFDWRIQGENICMKEASGLMTLKMARPFTCTLVARGQYLSTSDFL</sequence>